<keyword evidence="9" id="KW-0289">Folate biosynthesis</keyword>
<keyword evidence="6" id="KW-0547">Nucleotide-binding</keyword>
<evidence type="ECO:0000256" key="11">
    <source>
        <dbReference type="ARBA" id="ARBA00029766"/>
    </source>
</evidence>
<evidence type="ECO:0000259" key="13">
    <source>
        <dbReference type="PROSITE" id="PS00794"/>
    </source>
</evidence>
<feature type="domain" description="7,8-dihydro-6-hydroxymethylpterin-pyrophosphokinase" evidence="13">
    <location>
        <begin position="92"/>
        <end position="103"/>
    </location>
</feature>
<dbReference type="SUPFAM" id="SSF55083">
    <property type="entry name" value="6-hydroxymethyl-7,8-dihydropterin pyrophosphokinase, HPPK"/>
    <property type="match status" value="1"/>
</dbReference>
<evidence type="ECO:0000256" key="3">
    <source>
        <dbReference type="ARBA" id="ARBA00013253"/>
    </source>
</evidence>
<dbReference type="GO" id="GO:0016301">
    <property type="term" value="F:kinase activity"/>
    <property type="evidence" value="ECO:0007669"/>
    <property type="project" value="UniProtKB-KW"/>
</dbReference>
<dbReference type="AlphaFoldDB" id="A0A0P1IUN6"/>
<sequence length="189" mass="21312">MKQFSVLAFGGNEPSSIGSVNETLTFALKSLAERGVIIHKESSRYVTPAFPAGSGPDFINMVALTDSLFKPSELLKILHDVEEICGRTRLRRWGARTLDIDLIDCAGSVLPSEEVYLRWHRLPLESQTKETPNELILPHPRTQDRAFVLVPLCEVFPDWKHPVLGLTAEEMLSRLPESEKNQVLRVEEH</sequence>
<evidence type="ECO:0000256" key="6">
    <source>
        <dbReference type="ARBA" id="ARBA00022741"/>
    </source>
</evidence>
<gene>
    <name evidence="14" type="primary">sulD</name>
    <name evidence="14" type="ORF">TA5114_03134</name>
</gene>
<dbReference type="Proteomes" id="UP000051184">
    <property type="component" value="Unassembled WGS sequence"/>
</dbReference>
<keyword evidence="5" id="KW-0808">Transferase</keyword>
<dbReference type="Gene3D" id="3.30.70.560">
    <property type="entry name" value="7,8-Dihydro-6-hydroxymethylpterin-pyrophosphokinase HPPK"/>
    <property type="match status" value="1"/>
</dbReference>
<evidence type="ECO:0000256" key="8">
    <source>
        <dbReference type="ARBA" id="ARBA00022840"/>
    </source>
</evidence>
<comment type="function">
    <text evidence="10">Catalyzes the transfer of pyrophosphate from adenosine triphosphate (ATP) to 6-hydroxymethyl-7,8-dihydropterin, an enzymatic step in folate biosynthesis pathway.</text>
</comment>
<evidence type="ECO:0000313" key="15">
    <source>
        <dbReference type="Proteomes" id="UP000051184"/>
    </source>
</evidence>
<dbReference type="GO" id="GO:0003848">
    <property type="term" value="F:2-amino-4-hydroxy-6-hydroxymethyldihydropteridine diphosphokinase activity"/>
    <property type="evidence" value="ECO:0007669"/>
    <property type="project" value="UniProtKB-EC"/>
</dbReference>
<dbReference type="PANTHER" id="PTHR43071">
    <property type="entry name" value="2-AMINO-4-HYDROXY-6-HYDROXYMETHYLDIHYDROPTERIDINE PYROPHOSPHOKINASE"/>
    <property type="match status" value="1"/>
</dbReference>
<proteinExistence type="inferred from homology"/>
<dbReference type="GO" id="GO:0046654">
    <property type="term" value="P:tetrahydrofolate biosynthetic process"/>
    <property type="evidence" value="ECO:0007669"/>
    <property type="project" value="UniProtKB-UniPathway"/>
</dbReference>
<dbReference type="RefSeq" id="WP_058316225.1">
    <property type="nucleotide sequence ID" value="NZ_CYTO01000007.1"/>
</dbReference>
<evidence type="ECO:0000256" key="4">
    <source>
        <dbReference type="ARBA" id="ARBA00016218"/>
    </source>
</evidence>
<dbReference type="OrthoDB" id="9808041at2"/>
<dbReference type="Pfam" id="PF01288">
    <property type="entry name" value="HPPK"/>
    <property type="match status" value="1"/>
</dbReference>
<dbReference type="NCBIfam" id="TIGR01498">
    <property type="entry name" value="folK"/>
    <property type="match status" value="1"/>
</dbReference>
<accession>A0A0P1IUN6</accession>
<dbReference type="STRING" id="1715691.TA5113_00687"/>
<evidence type="ECO:0000313" key="14">
    <source>
        <dbReference type="EMBL" id="CUK27306.1"/>
    </source>
</evidence>
<dbReference type="GO" id="GO:0046656">
    <property type="term" value="P:folic acid biosynthetic process"/>
    <property type="evidence" value="ECO:0007669"/>
    <property type="project" value="UniProtKB-KW"/>
</dbReference>
<dbReference type="PANTHER" id="PTHR43071:SF1">
    <property type="entry name" value="2-AMINO-4-HYDROXY-6-HYDROXYMETHYLDIHYDROPTERIDINE PYROPHOSPHOKINASE"/>
    <property type="match status" value="1"/>
</dbReference>
<dbReference type="PROSITE" id="PS00794">
    <property type="entry name" value="HPPK"/>
    <property type="match status" value="1"/>
</dbReference>
<reference evidence="15" key="1">
    <citation type="submission" date="2015-09" db="EMBL/GenBank/DDBJ databases">
        <authorList>
            <person name="Rodrigo-Torres Lidia"/>
            <person name="Arahal R.David."/>
        </authorList>
    </citation>
    <scope>NUCLEOTIDE SEQUENCE [LARGE SCALE GENOMIC DNA]</scope>
    <source>
        <strain evidence="15">CECT 5114</strain>
    </source>
</reference>
<evidence type="ECO:0000256" key="7">
    <source>
        <dbReference type="ARBA" id="ARBA00022777"/>
    </source>
</evidence>
<dbReference type="CDD" id="cd00483">
    <property type="entry name" value="HPPK"/>
    <property type="match status" value="1"/>
</dbReference>
<keyword evidence="7" id="KW-0418">Kinase</keyword>
<dbReference type="InterPro" id="IPR000550">
    <property type="entry name" value="Hppk"/>
</dbReference>
<evidence type="ECO:0000256" key="12">
    <source>
        <dbReference type="ARBA" id="ARBA00033413"/>
    </source>
</evidence>
<dbReference type="UniPathway" id="UPA00077">
    <property type="reaction ID" value="UER00155"/>
</dbReference>
<keyword evidence="8" id="KW-0067">ATP-binding</keyword>
<evidence type="ECO:0000256" key="1">
    <source>
        <dbReference type="ARBA" id="ARBA00005051"/>
    </source>
</evidence>
<keyword evidence="15" id="KW-1185">Reference proteome</keyword>
<comment type="similarity">
    <text evidence="2">Belongs to the HPPK family.</text>
</comment>
<evidence type="ECO:0000256" key="10">
    <source>
        <dbReference type="ARBA" id="ARBA00029409"/>
    </source>
</evidence>
<evidence type="ECO:0000256" key="9">
    <source>
        <dbReference type="ARBA" id="ARBA00022909"/>
    </source>
</evidence>
<dbReference type="GO" id="GO:0005524">
    <property type="term" value="F:ATP binding"/>
    <property type="evidence" value="ECO:0007669"/>
    <property type="project" value="UniProtKB-KW"/>
</dbReference>
<comment type="pathway">
    <text evidence="1">Cofactor biosynthesis; tetrahydrofolate biosynthesis; 2-amino-4-hydroxy-6-hydroxymethyl-7,8-dihydropteridine diphosphate from 7,8-dihydroneopterin triphosphate: step 4/4.</text>
</comment>
<dbReference type="EC" id="2.7.6.3" evidence="3"/>
<evidence type="ECO:0000256" key="2">
    <source>
        <dbReference type="ARBA" id="ARBA00005810"/>
    </source>
</evidence>
<dbReference type="InterPro" id="IPR035907">
    <property type="entry name" value="Hppk_sf"/>
</dbReference>
<organism evidence="14 15">
    <name type="scientific">Cognatishimia activa</name>
    <dbReference type="NCBI Taxonomy" id="1715691"/>
    <lineage>
        <taxon>Bacteria</taxon>
        <taxon>Pseudomonadati</taxon>
        <taxon>Pseudomonadota</taxon>
        <taxon>Alphaproteobacteria</taxon>
        <taxon>Rhodobacterales</taxon>
        <taxon>Paracoccaceae</taxon>
        <taxon>Cognatishimia</taxon>
    </lineage>
</organism>
<dbReference type="EMBL" id="CYUE01000022">
    <property type="protein sequence ID" value="CUK27306.1"/>
    <property type="molecule type" value="Genomic_DNA"/>
</dbReference>
<evidence type="ECO:0000256" key="5">
    <source>
        <dbReference type="ARBA" id="ARBA00022679"/>
    </source>
</evidence>
<protein>
    <recommendedName>
        <fullName evidence="4">2-amino-4-hydroxy-6-hydroxymethyldihydropteridine pyrophosphokinase</fullName>
        <ecNumber evidence="3">2.7.6.3</ecNumber>
    </recommendedName>
    <alternativeName>
        <fullName evidence="11">6-hydroxymethyl-7,8-dihydropterin pyrophosphokinase</fullName>
    </alternativeName>
    <alternativeName>
        <fullName evidence="12">7,8-dihydro-6-hydroxymethylpterin-pyrophosphokinase</fullName>
    </alternativeName>
</protein>
<name>A0A0P1IUN6_9RHOB</name>